<sequence>MSFLPRINHLFIKWLLLACLLGTANSVWAKAFVWKVSKDNRVIYLGGAIHLLAKSDYPLPKEYEFAYHSAKALVFEVDLRQTQTPSFQQHLLMQMRYPYGETLQQHLSPSVYKKLTSQLKNYGVDINKIRNYRASLMSMNLTLLEMKRLGLAGTGVDKYFLEKAIQHQKPILALETPKQHLLFMSSMGEGHENAMILHTLEENTHLGQIMSSMKQFWRAGDVAGFDRTVLKPFETGFPSIYNSIIVERNQNWLPKIEYMIHTPPTEFILVGTLHLVGKHGLLEQLKRKGYQVQQLDFKPPKQS</sequence>
<dbReference type="Proteomes" id="UP000027341">
    <property type="component" value="Unassembled WGS sequence"/>
</dbReference>
<organism evidence="1 2">
    <name type="scientific">Hydrogenovibrio marinus</name>
    <dbReference type="NCBI Taxonomy" id="28885"/>
    <lineage>
        <taxon>Bacteria</taxon>
        <taxon>Pseudomonadati</taxon>
        <taxon>Pseudomonadota</taxon>
        <taxon>Gammaproteobacteria</taxon>
        <taxon>Thiotrichales</taxon>
        <taxon>Piscirickettsiaceae</taxon>
        <taxon>Hydrogenovibrio</taxon>
    </lineage>
</organism>
<dbReference type="InterPro" id="IPR002816">
    <property type="entry name" value="TraB/PrgY/GumN_fam"/>
</dbReference>
<evidence type="ECO:0000313" key="2">
    <source>
        <dbReference type="Proteomes" id="UP000027341"/>
    </source>
</evidence>
<dbReference type="PANTHER" id="PTHR40590:SF1">
    <property type="entry name" value="CYTOPLASMIC PROTEIN"/>
    <property type="match status" value="1"/>
</dbReference>
<reference evidence="1 2" key="1">
    <citation type="submission" date="2014-04" db="EMBL/GenBank/DDBJ databases">
        <title>Draft genome sequence of Hydrogenovibrio marinus MH-110, a model organism for aerobic H2 metabolism.</title>
        <authorList>
            <person name="Cha H.J."/>
            <person name="Jo B.H."/>
            <person name="Hwang B.H."/>
        </authorList>
    </citation>
    <scope>NUCLEOTIDE SEQUENCE [LARGE SCALE GENOMIC DNA]</scope>
    <source>
        <strain evidence="1 2">MH-110</strain>
    </source>
</reference>
<comment type="caution">
    <text evidence="1">The sequence shown here is derived from an EMBL/GenBank/DDBJ whole genome shotgun (WGS) entry which is preliminary data.</text>
</comment>
<dbReference type="PANTHER" id="PTHR40590">
    <property type="entry name" value="CYTOPLASMIC PROTEIN-RELATED"/>
    <property type="match status" value="1"/>
</dbReference>
<dbReference type="RefSeq" id="WP_051623080.1">
    <property type="nucleotide sequence ID" value="NZ_AP020335.1"/>
</dbReference>
<dbReference type="EMBL" id="JMIU01000001">
    <property type="protein sequence ID" value="KDN96159.1"/>
    <property type="molecule type" value="Genomic_DNA"/>
</dbReference>
<proteinExistence type="predicted"/>
<dbReference type="CDD" id="cd14789">
    <property type="entry name" value="Tiki"/>
    <property type="match status" value="1"/>
</dbReference>
<evidence type="ECO:0008006" key="3">
    <source>
        <dbReference type="Google" id="ProtNLM"/>
    </source>
</evidence>
<keyword evidence="2" id="KW-1185">Reference proteome</keyword>
<dbReference type="Pfam" id="PF01963">
    <property type="entry name" value="TraB_PrgY_gumN"/>
    <property type="match status" value="1"/>
</dbReference>
<gene>
    <name evidence="1" type="ORF">EI16_07670</name>
</gene>
<dbReference type="AlphaFoldDB" id="A0A066ZV65"/>
<accession>A0A066ZV65</accession>
<evidence type="ECO:0000313" key="1">
    <source>
        <dbReference type="EMBL" id="KDN96159.1"/>
    </source>
</evidence>
<dbReference type="STRING" id="28885.EI16_07670"/>
<dbReference type="InterPro" id="IPR047111">
    <property type="entry name" value="YbaP-like"/>
</dbReference>
<name>A0A066ZV65_HYDMR</name>
<protein>
    <recommendedName>
        <fullName evidence="3">Polysaccharide biosynthesis protein GumN</fullName>
    </recommendedName>
</protein>